<keyword evidence="6" id="KW-0699">rRNA-binding</keyword>
<evidence type="ECO:0000256" key="6">
    <source>
        <dbReference type="HAMAP-Rule" id="MF_00360"/>
    </source>
</evidence>
<dbReference type="HOGENOM" id="CLU_113441_5_1_0"/>
<dbReference type="Pfam" id="PF01250">
    <property type="entry name" value="Ribosomal_S6"/>
    <property type="match status" value="1"/>
</dbReference>
<dbReference type="KEGG" id="saf:SULAZ_0473"/>
<protein>
    <recommendedName>
        <fullName evidence="5 6">Small ribosomal subunit protein bS6</fullName>
    </recommendedName>
</protein>
<evidence type="ECO:0000256" key="1">
    <source>
        <dbReference type="ARBA" id="ARBA00009512"/>
    </source>
</evidence>
<comment type="function">
    <text evidence="4 6">Binds together with bS18 to 16S ribosomal RNA.</text>
</comment>
<evidence type="ECO:0000256" key="5">
    <source>
        <dbReference type="ARBA" id="ARBA00035294"/>
    </source>
</evidence>
<dbReference type="InterPro" id="IPR014717">
    <property type="entry name" value="Transl_elong_EF1B/ribsomal_bS6"/>
</dbReference>
<dbReference type="GO" id="GO:0005840">
    <property type="term" value="C:ribosome"/>
    <property type="evidence" value="ECO:0007669"/>
    <property type="project" value="UniProtKB-KW"/>
</dbReference>
<dbReference type="CDD" id="cd00473">
    <property type="entry name" value="bS6"/>
    <property type="match status" value="1"/>
</dbReference>
<keyword evidence="2 6" id="KW-0689">Ribosomal protein</keyword>
<evidence type="ECO:0000313" key="8">
    <source>
        <dbReference type="Proteomes" id="UP000001369"/>
    </source>
</evidence>
<dbReference type="RefSeq" id="WP_012674899.1">
    <property type="nucleotide sequence ID" value="NC_012438.1"/>
</dbReference>
<dbReference type="GO" id="GO:0005737">
    <property type="term" value="C:cytoplasm"/>
    <property type="evidence" value="ECO:0007669"/>
    <property type="project" value="UniProtKB-ARBA"/>
</dbReference>
<dbReference type="GO" id="GO:1990904">
    <property type="term" value="C:ribonucleoprotein complex"/>
    <property type="evidence" value="ECO:0007669"/>
    <property type="project" value="UniProtKB-KW"/>
</dbReference>
<reference evidence="7 8" key="1">
    <citation type="journal article" date="2009" name="J. Bacteriol.">
        <title>Complete and draft genome sequences of six members of the Aquificales.</title>
        <authorList>
            <person name="Reysenbach A.L."/>
            <person name="Hamamura N."/>
            <person name="Podar M."/>
            <person name="Griffiths E."/>
            <person name="Ferreira S."/>
            <person name="Hochstein R."/>
            <person name="Heidelberg J."/>
            <person name="Johnson J."/>
            <person name="Mead D."/>
            <person name="Pohorille A."/>
            <person name="Sarmiento M."/>
            <person name="Schweighofer K."/>
            <person name="Seshadri R."/>
            <person name="Voytek M.A."/>
        </authorList>
    </citation>
    <scope>NUCLEOTIDE SEQUENCE [LARGE SCALE GENOMIC DNA]</scope>
    <source>
        <strain evidence="8">Az-Fu1 / DSM 15241 / OCM 825</strain>
    </source>
</reference>
<dbReference type="GO" id="GO:0070181">
    <property type="term" value="F:small ribosomal subunit rRNA binding"/>
    <property type="evidence" value="ECO:0007669"/>
    <property type="project" value="TreeGrafter"/>
</dbReference>
<evidence type="ECO:0000256" key="3">
    <source>
        <dbReference type="ARBA" id="ARBA00023274"/>
    </source>
</evidence>
<keyword evidence="3 6" id="KW-0687">Ribonucleoprotein</keyword>
<dbReference type="GO" id="GO:0003735">
    <property type="term" value="F:structural constituent of ribosome"/>
    <property type="evidence" value="ECO:0007669"/>
    <property type="project" value="InterPro"/>
</dbReference>
<dbReference type="Gene3D" id="3.30.70.60">
    <property type="match status" value="1"/>
</dbReference>
<dbReference type="PANTHER" id="PTHR21011:SF1">
    <property type="entry name" value="SMALL RIBOSOMAL SUBUNIT PROTEIN BS6M"/>
    <property type="match status" value="1"/>
</dbReference>
<dbReference type="EMBL" id="CP001229">
    <property type="protein sequence ID" value="ACN99587.1"/>
    <property type="molecule type" value="Genomic_DNA"/>
</dbReference>
<evidence type="ECO:0000256" key="2">
    <source>
        <dbReference type="ARBA" id="ARBA00022980"/>
    </source>
</evidence>
<keyword evidence="8" id="KW-1185">Reference proteome</keyword>
<dbReference type="NCBIfam" id="TIGR00166">
    <property type="entry name" value="S6"/>
    <property type="match status" value="1"/>
</dbReference>
<dbReference type="InterPro" id="IPR020814">
    <property type="entry name" value="Ribosomal_S6_plastid/chlpt"/>
</dbReference>
<proteinExistence type="inferred from homology"/>
<name>C1DTM8_SULAA</name>
<dbReference type="InterPro" id="IPR000529">
    <property type="entry name" value="Ribosomal_bS6"/>
</dbReference>
<dbReference type="GO" id="GO:0006412">
    <property type="term" value="P:translation"/>
    <property type="evidence" value="ECO:0007669"/>
    <property type="project" value="UniProtKB-UniRule"/>
</dbReference>
<dbReference type="Proteomes" id="UP000001369">
    <property type="component" value="Chromosome"/>
</dbReference>
<accession>C1DTM8</accession>
<dbReference type="HAMAP" id="MF_00360">
    <property type="entry name" value="Ribosomal_bS6"/>
    <property type="match status" value="1"/>
</dbReference>
<dbReference type="AlphaFoldDB" id="C1DTM8"/>
<evidence type="ECO:0000256" key="4">
    <source>
        <dbReference type="ARBA" id="ARBA00035104"/>
    </source>
</evidence>
<sequence>MRHYELVFVLKPTLSEEELNSRVEAIQNLIKENQGEIYNLEKWGRRNLAYPIQKFNSGYYYLINYKTDNNKLAGILEYNLRITEDVIRFLNMKIHVKEDKKEVA</sequence>
<keyword evidence="6" id="KW-0694">RNA-binding</keyword>
<dbReference type="OrthoDB" id="9812702at2"/>
<dbReference type="eggNOG" id="COG0360">
    <property type="taxonomic scope" value="Bacteria"/>
</dbReference>
<dbReference type="SUPFAM" id="SSF54995">
    <property type="entry name" value="Ribosomal protein S6"/>
    <property type="match status" value="1"/>
</dbReference>
<dbReference type="PANTHER" id="PTHR21011">
    <property type="entry name" value="MITOCHONDRIAL 28S RIBOSOMAL PROTEIN S6"/>
    <property type="match status" value="1"/>
</dbReference>
<comment type="similarity">
    <text evidence="1 6">Belongs to the bacterial ribosomal protein bS6 family.</text>
</comment>
<gene>
    <name evidence="6 7" type="primary">rpsF</name>
    <name evidence="7" type="ordered locus">SULAZ_0473</name>
</gene>
<organism evidence="7 8">
    <name type="scientific">Sulfurihydrogenibium azorense (strain DSM 15241 / OCM 825 / Az-Fu1)</name>
    <dbReference type="NCBI Taxonomy" id="204536"/>
    <lineage>
        <taxon>Bacteria</taxon>
        <taxon>Pseudomonadati</taxon>
        <taxon>Aquificota</taxon>
        <taxon>Aquificia</taxon>
        <taxon>Aquificales</taxon>
        <taxon>Hydrogenothermaceae</taxon>
        <taxon>Sulfurihydrogenibium</taxon>
    </lineage>
</organism>
<dbReference type="InterPro" id="IPR035980">
    <property type="entry name" value="Ribosomal_bS6_sf"/>
</dbReference>
<dbReference type="STRING" id="204536.SULAZ_0473"/>
<evidence type="ECO:0000313" key="7">
    <source>
        <dbReference type="EMBL" id="ACN99587.1"/>
    </source>
</evidence>